<protein>
    <recommendedName>
        <fullName evidence="3">Replication-relaxation</fullName>
    </recommendedName>
</protein>
<proteinExistence type="predicted"/>
<gene>
    <name evidence="1" type="ORF">BN983_00759</name>
</gene>
<name>A0A059NXP1_9BACI</name>
<evidence type="ECO:0000313" key="1">
    <source>
        <dbReference type="EMBL" id="CDQ22546.1"/>
    </source>
</evidence>
<sequence>MLQSEKRYLREEQILTTLNNLGFATRKQIQVIENLGSDRNAARILKRMENEKSIQSFRREFKVYSLTHHGKELIGSSKDLKTGASDRLVDHTLMRNDLYIKLGMPIDWRTEKELLYNKQQDRIVVDAMYSRNGEWHFVEVDNKQTMKNNREKLKKYAIFKKDIFRDYGHHPTVIWYTVSENRKQRLEEWMREYGIKGKVYV</sequence>
<organism evidence="1 2">
    <name type="scientific">Halobacillus karajensis</name>
    <dbReference type="NCBI Taxonomy" id="195088"/>
    <lineage>
        <taxon>Bacteria</taxon>
        <taxon>Bacillati</taxon>
        <taxon>Bacillota</taxon>
        <taxon>Bacilli</taxon>
        <taxon>Bacillales</taxon>
        <taxon>Bacillaceae</taxon>
        <taxon>Halobacillus</taxon>
    </lineage>
</organism>
<dbReference type="Proteomes" id="UP000028868">
    <property type="component" value="Unassembled WGS sequence"/>
</dbReference>
<keyword evidence="2" id="KW-1185">Reference proteome</keyword>
<accession>A0A059NXP1</accession>
<evidence type="ECO:0000313" key="2">
    <source>
        <dbReference type="Proteomes" id="UP000028868"/>
    </source>
</evidence>
<dbReference type="EMBL" id="CCDI010000001">
    <property type="protein sequence ID" value="CDQ22546.1"/>
    <property type="molecule type" value="Genomic_DNA"/>
</dbReference>
<dbReference type="Pfam" id="PF13814">
    <property type="entry name" value="Replic_Relax"/>
    <property type="match status" value="1"/>
</dbReference>
<dbReference type="InterPro" id="IPR025855">
    <property type="entry name" value="Replic_Relax"/>
</dbReference>
<dbReference type="AlphaFoldDB" id="A0A059NXP1"/>
<reference evidence="1 2" key="2">
    <citation type="submission" date="2014-05" db="EMBL/GenBank/DDBJ databases">
        <title>Draft genome sequence of Halobacillus karajensis HK-03.</title>
        <authorList>
            <person name="Khelaifia S."/>
            <person name="Croce O."/>
            <person name="Lagier J.C."/>
            <person name="Raoult D."/>
        </authorList>
    </citation>
    <scope>NUCLEOTIDE SEQUENCE [LARGE SCALE GENOMIC DNA]</scope>
    <source>
        <strain evidence="1 2">HD-03</strain>
    </source>
</reference>
<comment type="caution">
    <text evidence="1">The sequence shown here is derived from an EMBL/GenBank/DDBJ whole genome shotgun (WGS) entry which is preliminary data.</text>
</comment>
<reference evidence="2" key="1">
    <citation type="submission" date="2014-03" db="EMBL/GenBank/DDBJ databases">
        <authorList>
            <person name="Urmite Genomes U."/>
        </authorList>
    </citation>
    <scope>NUCLEOTIDE SEQUENCE [LARGE SCALE GENOMIC DNA]</scope>
    <source>
        <strain evidence="2">HD-03</strain>
    </source>
</reference>
<evidence type="ECO:0008006" key="3">
    <source>
        <dbReference type="Google" id="ProtNLM"/>
    </source>
</evidence>